<gene>
    <name evidence="1" type="ORF">GCM10023338_20700</name>
</gene>
<evidence type="ECO:0000313" key="1">
    <source>
        <dbReference type="EMBL" id="GAA5102898.1"/>
    </source>
</evidence>
<keyword evidence="2" id="KW-1185">Reference proteome</keyword>
<reference evidence="2" key="1">
    <citation type="journal article" date="2019" name="Int. J. Syst. Evol. Microbiol.">
        <title>The Global Catalogue of Microorganisms (GCM) 10K type strain sequencing project: providing services to taxonomists for standard genome sequencing and annotation.</title>
        <authorList>
            <consortium name="The Broad Institute Genomics Platform"/>
            <consortium name="The Broad Institute Genome Sequencing Center for Infectious Disease"/>
            <person name="Wu L."/>
            <person name="Ma J."/>
        </authorList>
    </citation>
    <scope>NUCLEOTIDE SEQUENCE [LARGE SCALE GENOMIC DNA]</scope>
    <source>
        <strain evidence="2">JCM 18424</strain>
    </source>
</reference>
<dbReference type="RefSeq" id="WP_345668033.1">
    <property type="nucleotide sequence ID" value="NZ_BAABKE010000008.1"/>
</dbReference>
<protein>
    <submittedName>
        <fullName evidence="1">Uncharacterized protein</fullName>
    </submittedName>
</protein>
<dbReference type="EMBL" id="BAABKE010000008">
    <property type="protein sequence ID" value="GAA5102898.1"/>
    <property type="molecule type" value="Genomic_DNA"/>
</dbReference>
<sequence>MSTVLFIIPCLTNQLPKSWESKIASTPLEPVYDRFLHSSTSHKTKHFTLQDALTEYLQLPDNIAWARCGLHASGIRMRSNNWFKLSLLTKIGVTSLRGHMVQKMAEDFASDFAFAEDSIVTAQGDWFISLKKYNDVISTPIWRARPKDIDSASYGLTGADASYWQEQFNHAHEWLKTYAYNHLRVRQKYEPITDFWPWGNGENHEFKSDVEYSAIFSDNAIVRGVGNSAGLSFFPLRNSTADFSQMVHNHPNICVVDDRLISKVSDDDLLGWLDARSQIANMLLAPTLTAVDQGLITNVIIDTVNGEKFLYNKKFKFVLSRPKFSYSYLPS</sequence>
<evidence type="ECO:0000313" key="2">
    <source>
        <dbReference type="Proteomes" id="UP001500631"/>
    </source>
</evidence>
<dbReference type="Proteomes" id="UP001500631">
    <property type="component" value="Unassembled WGS sequence"/>
</dbReference>
<name>A0ABP9MWN3_9GAMM</name>
<comment type="caution">
    <text evidence="1">The sequence shown here is derived from an EMBL/GenBank/DDBJ whole genome shotgun (WGS) entry which is preliminary data.</text>
</comment>
<proteinExistence type="predicted"/>
<organism evidence="1 2">
    <name type="scientific">Wohlfahrtiimonas larvae</name>
    <dbReference type="NCBI Taxonomy" id="1157986"/>
    <lineage>
        <taxon>Bacteria</taxon>
        <taxon>Pseudomonadati</taxon>
        <taxon>Pseudomonadota</taxon>
        <taxon>Gammaproteobacteria</taxon>
        <taxon>Cardiobacteriales</taxon>
        <taxon>Ignatzschineriaceae</taxon>
        <taxon>Wohlfahrtiimonas</taxon>
    </lineage>
</organism>
<accession>A0ABP9MWN3</accession>